<evidence type="ECO:0008006" key="9">
    <source>
        <dbReference type="Google" id="ProtNLM"/>
    </source>
</evidence>
<dbReference type="OMA" id="QQSDKEF"/>
<dbReference type="GO" id="GO:0036064">
    <property type="term" value="C:ciliary basal body"/>
    <property type="evidence" value="ECO:0007669"/>
    <property type="project" value="InterPro"/>
</dbReference>
<dbReference type="SUPFAM" id="SSF48371">
    <property type="entry name" value="ARM repeat"/>
    <property type="match status" value="1"/>
</dbReference>
<feature type="compositionally biased region" description="Polar residues" evidence="4">
    <location>
        <begin position="350"/>
        <end position="361"/>
    </location>
</feature>
<dbReference type="InterPro" id="IPR048959">
    <property type="entry name" value="ARMC9_ARM_dom"/>
</dbReference>
<gene>
    <name evidence="7" type="primary">Contig10754.g541</name>
    <name evidence="7" type="ORF">STYLEM_12635</name>
</gene>
<comment type="subcellular location">
    <subcellularLocation>
        <location evidence="1">Cytoplasm</location>
        <location evidence="1">Cytoskeleton</location>
        <location evidence="1">Cilium basal body</location>
    </subcellularLocation>
</comment>
<keyword evidence="2" id="KW-0970">Cilium biogenesis/degradation</keyword>
<feature type="domain" description="LisH" evidence="5">
    <location>
        <begin position="549"/>
        <end position="667"/>
    </location>
</feature>
<feature type="compositionally biased region" description="Polar residues" evidence="4">
    <location>
        <begin position="851"/>
        <end position="876"/>
    </location>
</feature>
<dbReference type="InterPro" id="IPR011989">
    <property type="entry name" value="ARM-like"/>
</dbReference>
<evidence type="ECO:0000256" key="2">
    <source>
        <dbReference type="ARBA" id="ARBA00022794"/>
    </source>
</evidence>
<feature type="region of interest" description="Disordered" evidence="4">
    <location>
        <begin position="851"/>
        <end position="898"/>
    </location>
</feature>
<dbReference type="GO" id="GO:0005814">
    <property type="term" value="C:centriole"/>
    <property type="evidence" value="ECO:0007669"/>
    <property type="project" value="TreeGrafter"/>
</dbReference>
<dbReference type="PANTHER" id="PTHR14881:SF4">
    <property type="entry name" value="LISH DOMAIN-CONTAINING PROTEIN ARMC9"/>
    <property type="match status" value="1"/>
</dbReference>
<feature type="region of interest" description="Disordered" evidence="4">
    <location>
        <begin position="350"/>
        <end position="377"/>
    </location>
</feature>
<accession>A0A078AQR7</accession>
<feature type="domain" description="ARMC9 CTLH-like" evidence="6">
    <location>
        <begin position="73"/>
        <end position="205"/>
    </location>
</feature>
<dbReference type="EMBL" id="CCKQ01011985">
    <property type="protein sequence ID" value="CDW83587.1"/>
    <property type="molecule type" value="Genomic_DNA"/>
</dbReference>
<evidence type="ECO:0000256" key="1">
    <source>
        <dbReference type="ARBA" id="ARBA00004120"/>
    </source>
</evidence>
<dbReference type="AlphaFoldDB" id="A0A078AQR7"/>
<feature type="region of interest" description="Disordered" evidence="4">
    <location>
        <begin position="668"/>
        <end position="705"/>
    </location>
</feature>
<keyword evidence="8" id="KW-1185">Reference proteome</keyword>
<evidence type="ECO:0000313" key="8">
    <source>
        <dbReference type="Proteomes" id="UP000039865"/>
    </source>
</evidence>
<evidence type="ECO:0000259" key="5">
    <source>
        <dbReference type="Pfam" id="PF21050"/>
    </source>
</evidence>
<dbReference type="InterPro" id="IPR040369">
    <property type="entry name" value="ARMC9"/>
</dbReference>
<evidence type="ECO:0000313" key="7">
    <source>
        <dbReference type="EMBL" id="CDW83587.1"/>
    </source>
</evidence>
<sequence length="898" mass="103578">MQQQNQSQQQQNQEQALLQLNQLVIDHLAKLGYAKAAQTLKDEIVQAAKAQKKPGQQSAGSLSGSQQQDPQILLNKLSSSFDTGNKHEFFAAWEKLLPKQLKDNDFICKKLEFNLHIFFVVYVMHPYNQHRPATEKELRKEQADFKQFLDTKGSDLSKTSEFLAFYALPYIQNPMSHPSFKELFTMQWVADLKGKLKHFIQSHSQEIGLNTNQAKTQLLGIFMQGGQNKQSQAAQDEDVYDRLQQMQKTLVVLQKKEQYAKKTLLDSQVKWTNFSGEIVRHCKELIIGMEYAGMRQFLIGQNQPPKQLEMIKQRIMKYDAFLQNNARELSAKGANMTQFGNFNQAQQTQPSFLSDASSIQPNDDESMLQGGDETQQQQQLFLQQQQQRQMMTQQQQQQDQDVLNNLAPLDFEKLKQFFIESQDEIKICATLQALRWRITRVSGQVKRQTLHTYAHFDILDVTVNNKVEKSVFDYLYFNSSSKIREFTMSFLNALASEFLGRSYLLQRQDIVKILVSSLYGEGKVDTYLRQNALGTLQKFSLRKEAQNQMIQFDVIKWIVETIRDELDTLCDYTLEYATALLMNLSLRVEGKNKCEVIPGILEVMNELIENDNLQVRTHVNGTLYSLLTRKSLKQIALQMGMNEMLEYLMQNSDEQFQRQIQYILNQLVSEQEEDREENEVEDEEDDEDYGDENDDGADNEEDGEYNDTIKFEGVLIGEDLLTSQFILPTDQAMTQTITISKKIEVIKETKLNHSAISDRPTTGIYAPDNPFNLSRMGYANPSADRNLPSAMKSRPKIQRTPDGENFDSTWRARQYQQYKHQLGQAKQFQIDGNEELKSNNIDQNQQDLANKQNNGASQQSKRGMQSRQPHGQNAYNQPPEEVAFMPGDKIPRTPLKRN</sequence>
<feature type="compositionally biased region" description="Acidic residues" evidence="4">
    <location>
        <begin position="670"/>
        <end position="705"/>
    </location>
</feature>
<dbReference type="PANTHER" id="PTHR14881">
    <property type="entry name" value="LISH DOMAIN-CONTAINING PROTEIN ARMC9"/>
    <property type="match status" value="1"/>
</dbReference>
<keyword evidence="3" id="KW-0966">Cell projection</keyword>
<evidence type="ECO:0000259" key="6">
    <source>
        <dbReference type="Pfam" id="PF23138"/>
    </source>
</evidence>
<organism evidence="7 8">
    <name type="scientific">Stylonychia lemnae</name>
    <name type="common">Ciliate</name>
    <dbReference type="NCBI Taxonomy" id="5949"/>
    <lineage>
        <taxon>Eukaryota</taxon>
        <taxon>Sar</taxon>
        <taxon>Alveolata</taxon>
        <taxon>Ciliophora</taxon>
        <taxon>Intramacronucleata</taxon>
        <taxon>Spirotrichea</taxon>
        <taxon>Stichotrichia</taxon>
        <taxon>Sporadotrichida</taxon>
        <taxon>Oxytrichidae</taxon>
        <taxon>Stylonychinae</taxon>
        <taxon>Stylonychia</taxon>
    </lineage>
</organism>
<dbReference type="InterPro" id="IPR016024">
    <property type="entry name" value="ARM-type_fold"/>
</dbReference>
<feature type="region of interest" description="Disordered" evidence="4">
    <location>
        <begin position="782"/>
        <end position="807"/>
    </location>
</feature>
<dbReference type="InterPro" id="IPR056327">
    <property type="entry name" value="ARMC9_CTLH-like_dom"/>
</dbReference>
<reference evidence="7 8" key="1">
    <citation type="submission" date="2014-06" db="EMBL/GenBank/DDBJ databases">
        <authorList>
            <person name="Swart Estienne"/>
        </authorList>
    </citation>
    <scope>NUCLEOTIDE SEQUENCE [LARGE SCALE GENOMIC DNA]</scope>
    <source>
        <strain evidence="7 8">130c</strain>
    </source>
</reference>
<dbReference type="Pfam" id="PF23138">
    <property type="entry name" value="CTLH_Armc9"/>
    <property type="match status" value="1"/>
</dbReference>
<evidence type="ECO:0000256" key="3">
    <source>
        <dbReference type="ARBA" id="ARBA00023273"/>
    </source>
</evidence>
<dbReference type="Proteomes" id="UP000039865">
    <property type="component" value="Unassembled WGS sequence"/>
</dbReference>
<dbReference type="Pfam" id="PF21050">
    <property type="entry name" value="ARMC9_ARM"/>
    <property type="match status" value="1"/>
</dbReference>
<protein>
    <recommendedName>
        <fullName evidence="9">LisH domain-containing protein ARMC9</fullName>
    </recommendedName>
</protein>
<evidence type="ECO:0000256" key="4">
    <source>
        <dbReference type="SAM" id="MobiDB-lite"/>
    </source>
</evidence>
<dbReference type="GO" id="GO:0005813">
    <property type="term" value="C:centrosome"/>
    <property type="evidence" value="ECO:0007669"/>
    <property type="project" value="UniProtKB-SubCell"/>
</dbReference>
<dbReference type="InParanoid" id="A0A078AQR7"/>
<proteinExistence type="predicted"/>
<dbReference type="Gene3D" id="1.25.10.10">
    <property type="entry name" value="Leucine-rich Repeat Variant"/>
    <property type="match status" value="1"/>
</dbReference>
<dbReference type="GO" id="GO:0097542">
    <property type="term" value="C:ciliary tip"/>
    <property type="evidence" value="ECO:0007669"/>
    <property type="project" value="TreeGrafter"/>
</dbReference>
<name>A0A078AQR7_STYLE</name>
<dbReference type="OrthoDB" id="538223at2759"/>
<dbReference type="GO" id="GO:0060271">
    <property type="term" value="P:cilium assembly"/>
    <property type="evidence" value="ECO:0007669"/>
    <property type="project" value="InterPro"/>
</dbReference>